<feature type="region of interest" description="Disordered" evidence="1">
    <location>
        <begin position="1088"/>
        <end position="1109"/>
    </location>
</feature>
<keyword evidence="4" id="KW-1185">Reference proteome</keyword>
<dbReference type="Pfam" id="PF11028">
    <property type="entry name" value="TMEM260-like"/>
    <property type="match status" value="1"/>
</dbReference>
<name>A0A4R1BPA6_9BACT</name>
<feature type="transmembrane region" description="Helical" evidence="2">
    <location>
        <begin position="295"/>
        <end position="313"/>
    </location>
</feature>
<sequence length="1109" mass="125099">MNFKKVNNLTGWAVCFIASLVYILTAEKSGSFWDCGEFVSTAYKLQLPHPPGAPVFTLLGRFFIILFGDNPATAAKAVNIMNALASGFTILFLFWTITHFARKLMIGFAEEPNGPQTGTIMGAGVVGALAYTFTDSFWYSAVEGEVYALSSFFTAIMFWAMLKWERADIAAGTDRQLRNYADRWIVFIAFLAGLAIGVHLLGLLTIPAIVMIYYYRRYEYTQKGAILAFIIGCIITGVIQVAVIQWTVKFAGKFDVLFVNSFGLPFFTGFVIFFLLLALGVWWGLRVASRNHWSFLRLGLWSFIFLMLGYSLYATTMIRSNANPGIDMNNVDNPMSLNYYLGREQYGSAPLIYGPHFMAEMKRDENGQAVLKEGEMKYTRGKDRYIETGRSQEPQYESRDEMLFPRVWDRSNDQGHADAYAQWLGLERTGDGTYEAPTFANNIRWFMQYQMGHMYWRYFMWNFAGRQNDIQGDGNHRDGNWISGIGAIDNTRLGDQSKMPESIRHNKANNKLLLLPFLLGVFGCVYHFMKDRRDWIVSFLLFFFTGIAIVLYLNQPGNQPRERDYAYAGSFYAWCIWVGLAVVGFVRMARERADKSSLMNALLYGGVATFVITLWSNATVPLGPGLGTAMMATLLYAVLVGIIFFVVRAVSGNGPRLAPAAVGLATLLCASAPIVMASQEWDDHDRSNKVLAPDLARDYLESCAPNAILFTFGDNDTYPLWYIQETEGVRPDIRIINTSLLGIDWYVNQMRYKVNESAPIDVVWTPEQIAGLSYIMYQPSGASAAPADLLTVMRDRVGPQLNNEDKANVQAVFQNKKFIIPVNEAAVRANGTVNANDVVLPQLQLDIPEARNYLTLDQMTILNVIAANAAKGWQRPIYFTSPYGELGFGQYLRKDGLTYRLVPVQNTFPQQNWTVDQALRGTAIRDNNSDWMYKVMMEKFRGGNANQAGVYFDEENRRHLLTIRATYAELAGNLADKGDKARAQQALNKLESLIQPAQMPYAMVSRYSSHNQTGLIYLEAAYKAGNLQLAQKLKAALEKDMREQKSYYEYIKNERGDAYNYIAREDDINNFMLEQLLPAIERRYNPAAAPAPEKIQPHAQGQAADTTRH</sequence>
<keyword evidence="2" id="KW-0812">Transmembrane</keyword>
<feature type="transmembrane region" description="Helical" evidence="2">
    <location>
        <begin position="565"/>
        <end position="586"/>
    </location>
</feature>
<feature type="transmembrane region" description="Helical" evidence="2">
    <location>
        <begin position="80"/>
        <end position="97"/>
    </location>
</feature>
<proteinExistence type="predicted"/>
<keyword evidence="2" id="KW-1133">Transmembrane helix</keyword>
<dbReference type="PANTHER" id="PTHR16214:SF3">
    <property type="entry name" value="TRANSMEMBRANE PROTEIN 260"/>
    <property type="match status" value="1"/>
</dbReference>
<feature type="transmembrane region" description="Helical" evidence="2">
    <location>
        <begin position="226"/>
        <end position="246"/>
    </location>
</feature>
<dbReference type="InterPro" id="IPR052724">
    <property type="entry name" value="GT117_domain-containing"/>
</dbReference>
<reference evidence="3 4" key="1">
    <citation type="submission" date="2019-03" db="EMBL/GenBank/DDBJ databases">
        <authorList>
            <person name="Kim M.K.M."/>
        </authorList>
    </citation>
    <scope>NUCLEOTIDE SEQUENCE [LARGE SCALE GENOMIC DNA]</scope>
    <source>
        <strain evidence="3 4">17J68-12</strain>
    </source>
</reference>
<evidence type="ECO:0000256" key="2">
    <source>
        <dbReference type="SAM" id="Phobius"/>
    </source>
</evidence>
<feature type="transmembrane region" description="Helical" evidence="2">
    <location>
        <begin position="117"/>
        <end position="134"/>
    </location>
</feature>
<dbReference type="Proteomes" id="UP000295334">
    <property type="component" value="Unassembled WGS sequence"/>
</dbReference>
<organism evidence="3 4">
    <name type="scientific">Flaviaesturariibacter flavus</name>
    <dbReference type="NCBI Taxonomy" id="2502780"/>
    <lineage>
        <taxon>Bacteria</taxon>
        <taxon>Pseudomonadati</taxon>
        <taxon>Bacteroidota</taxon>
        <taxon>Chitinophagia</taxon>
        <taxon>Chitinophagales</taxon>
        <taxon>Chitinophagaceae</taxon>
        <taxon>Flaviaestuariibacter</taxon>
    </lineage>
</organism>
<feature type="transmembrane region" description="Helical" evidence="2">
    <location>
        <begin position="628"/>
        <end position="650"/>
    </location>
</feature>
<keyword evidence="2" id="KW-0472">Membrane</keyword>
<feature type="transmembrane region" description="Helical" evidence="2">
    <location>
        <begin position="598"/>
        <end position="616"/>
    </location>
</feature>
<dbReference type="OrthoDB" id="9807602at2"/>
<evidence type="ECO:0000313" key="3">
    <source>
        <dbReference type="EMBL" id="TCJ19361.1"/>
    </source>
</evidence>
<evidence type="ECO:0000313" key="4">
    <source>
        <dbReference type="Proteomes" id="UP000295334"/>
    </source>
</evidence>
<feature type="transmembrane region" description="Helical" evidence="2">
    <location>
        <begin position="657"/>
        <end position="676"/>
    </location>
</feature>
<comment type="caution">
    <text evidence="3">The sequence shown here is derived from an EMBL/GenBank/DDBJ whole genome shotgun (WGS) entry which is preliminary data.</text>
</comment>
<feature type="transmembrane region" description="Helical" evidence="2">
    <location>
        <begin position="146"/>
        <end position="164"/>
    </location>
</feature>
<protein>
    <submittedName>
        <fullName evidence="3">DUF2723 domain-containing protein</fullName>
    </submittedName>
</protein>
<feature type="transmembrane region" description="Helical" evidence="2">
    <location>
        <begin position="49"/>
        <end position="68"/>
    </location>
</feature>
<feature type="transmembrane region" description="Helical" evidence="2">
    <location>
        <begin position="266"/>
        <end position="283"/>
    </location>
</feature>
<feature type="transmembrane region" description="Helical" evidence="2">
    <location>
        <begin position="535"/>
        <end position="553"/>
    </location>
</feature>
<dbReference type="RefSeq" id="WP_131446617.1">
    <property type="nucleotide sequence ID" value="NZ_SJZI01000002.1"/>
</dbReference>
<dbReference type="PANTHER" id="PTHR16214">
    <property type="entry name" value="TRANSMEMBRANE PROTEIN 260"/>
    <property type="match status" value="1"/>
</dbReference>
<feature type="transmembrane region" description="Helical" evidence="2">
    <location>
        <begin position="184"/>
        <end position="214"/>
    </location>
</feature>
<dbReference type="EMBL" id="SJZI01000002">
    <property type="protein sequence ID" value="TCJ19361.1"/>
    <property type="molecule type" value="Genomic_DNA"/>
</dbReference>
<dbReference type="AlphaFoldDB" id="A0A4R1BPA6"/>
<evidence type="ECO:0000256" key="1">
    <source>
        <dbReference type="SAM" id="MobiDB-lite"/>
    </source>
</evidence>
<accession>A0A4R1BPA6</accession>
<gene>
    <name evidence="3" type="ORF">EPD60_02815</name>
</gene>
<dbReference type="InterPro" id="IPR021280">
    <property type="entry name" value="TMEM260-like"/>
</dbReference>
<feature type="transmembrane region" description="Helical" evidence="2">
    <location>
        <begin position="512"/>
        <end position="528"/>
    </location>
</feature>